<accession>A0A3M7RZ09</accession>
<evidence type="ECO:0000256" key="1">
    <source>
        <dbReference type="SAM" id="SignalP"/>
    </source>
</evidence>
<proteinExistence type="predicted"/>
<evidence type="ECO:0000313" key="3">
    <source>
        <dbReference type="Proteomes" id="UP000276133"/>
    </source>
</evidence>
<protein>
    <submittedName>
        <fullName evidence="2">Uncharacterized protein</fullName>
    </submittedName>
</protein>
<feature type="signal peptide" evidence="1">
    <location>
        <begin position="1"/>
        <end position="20"/>
    </location>
</feature>
<keyword evidence="3" id="KW-1185">Reference proteome</keyword>
<dbReference type="Proteomes" id="UP000276133">
    <property type="component" value="Unassembled WGS sequence"/>
</dbReference>
<keyword evidence="1" id="KW-0732">Signal</keyword>
<comment type="caution">
    <text evidence="2">The sequence shown here is derived from an EMBL/GenBank/DDBJ whole genome shotgun (WGS) entry which is preliminary data.</text>
</comment>
<dbReference type="EMBL" id="REGN01002337">
    <property type="protein sequence ID" value="RNA28813.1"/>
    <property type="molecule type" value="Genomic_DNA"/>
</dbReference>
<name>A0A3M7RZ09_BRAPC</name>
<organism evidence="2 3">
    <name type="scientific">Brachionus plicatilis</name>
    <name type="common">Marine rotifer</name>
    <name type="synonym">Brachionus muelleri</name>
    <dbReference type="NCBI Taxonomy" id="10195"/>
    <lineage>
        <taxon>Eukaryota</taxon>
        <taxon>Metazoa</taxon>
        <taxon>Spiralia</taxon>
        <taxon>Gnathifera</taxon>
        <taxon>Rotifera</taxon>
        <taxon>Eurotatoria</taxon>
        <taxon>Monogononta</taxon>
        <taxon>Pseudotrocha</taxon>
        <taxon>Ploima</taxon>
        <taxon>Brachionidae</taxon>
        <taxon>Brachionus</taxon>
    </lineage>
</organism>
<gene>
    <name evidence="2" type="ORF">BpHYR1_027926</name>
</gene>
<sequence>MAMLMVQFLLIHFPRPSTNSLDSKSCSKPNMCEYHIMKLEFSFCKKQEKKREEDAFLLWKQNLTTTFLFLDKKLLPTFISVYGIIFVPKFTRPNF</sequence>
<feature type="chain" id="PRO_5018222372" evidence="1">
    <location>
        <begin position="21"/>
        <end position="95"/>
    </location>
</feature>
<reference evidence="2 3" key="1">
    <citation type="journal article" date="2018" name="Sci. Rep.">
        <title>Genomic signatures of local adaptation to the degree of environmental predictability in rotifers.</title>
        <authorList>
            <person name="Franch-Gras L."/>
            <person name="Hahn C."/>
            <person name="Garcia-Roger E.M."/>
            <person name="Carmona M.J."/>
            <person name="Serra M."/>
            <person name="Gomez A."/>
        </authorList>
    </citation>
    <scope>NUCLEOTIDE SEQUENCE [LARGE SCALE GENOMIC DNA]</scope>
    <source>
        <strain evidence="2">HYR1</strain>
    </source>
</reference>
<evidence type="ECO:0000313" key="2">
    <source>
        <dbReference type="EMBL" id="RNA28813.1"/>
    </source>
</evidence>
<dbReference type="AlphaFoldDB" id="A0A3M7RZ09"/>